<name>A0A8G2BFI7_9PROT</name>
<feature type="compositionally biased region" description="Basic and acidic residues" evidence="1">
    <location>
        <begin position="24"/>
        <end position="42"/>
    </location>
</feature>
<comment type="caution">
    <text evidence="2">The sequence shown here is derived from an EMBL/GenBank/DDBJ whole genome shotgun (WGS) entry which is preliminary data.</text>
</comment>
<evidence type="ECO:0000313" key="3">
    <source>
        <dbReference type="Proteomes" id="UP000198615"/>
    </source>
</evidence>
<evidence type="ECO:0000313" key="2">
    <source>
        <dbReference type="EMBL" id="SDF39741.1"/>
    </source>
</evidence>
<dbReference type="Proteomes" id="UP000198615">
    <property type="component" value="Unassembled WGS sequence"/>
</dbReference>
<sequence>MAIGPTGLPVFPPVDGQRGAVTDATERRNDARASRAGAERPPETAIAEPLDEAERRQFDLERTADQVRLLNPNAPRGTILNIMV</sequence>
<organism evidence="2 3">
    <name type="scientific">Thalassobaculum litoreum DSM 18839</name>
    <dbReference type="NCBI Taxonomy" id="1123362"/>
    <lineage>
        <taxon>Bacteria</taxon>
        <taxon>Pseudomonadati</taxon>
        <taxon>Pseudomonadota</taxon>
        <taxon>Alphaproteobacteria</taxon>
        <taxon>Rhodospirillales</taxon>
        <taxon>Thalassobaculaceae</taxon>
        <taxon>Thalassobaculum</taxon>
    </lineage>
</organism>
<evidence type="ECO:0000256" key="1">
    <source>
        <dbReference type="SAM" id="MobiDB-lite"/>
    </source>
</evidence>
<accession>A0A8G2BFI7</accession>
<dbReference type="AlphaFoldDB" id="A0A8G2BFI7"/>
<keyword evidence="3" id="KW-1185">Reference proteome</keyword>
<reference evidence="2 3" key="1">
    <citation type="submission" date="2016-10" db="EMBL/GenBank/DDBJ databases">
        <authorList>
            <person name="Varghese N."/>
            <person name="Submissions S."/>
        </authorList>
    </citation>
    <scope>NUCLEOTIDE SEQUENCE [LARGE SCALE GENOMIC DNA]</scope>
    <source>
        <strain evidence="2 3">DSM 18839</strain>
    </source>
</reference>
<protein>
    <submittedName>
        <fullName evidence="2">Uncharacterized protein</fullName>
    </submittedName>
</protein>
<gene>
    <name evidence="2" type="ORF">SAMN05660686_01154</name>
</gene>
<dbReference type="EMBL" id="FNBW01000003">
    <property type="protein sequence ID" value="SDF39741.1"/>
    <property type="molecule type" value="Genomic_DNA"/>
</dbReference>
<dbReference type="RefSeq" id="WP_093148851.1">
    <property type="nucleotide sequence ID" value="NZ_FNBW01000003.1"/>
</dbReference>
<proteinExistence type="predicted"/>
<feature type="region of interest" description="Disordered" evidence="1">
    <location>
        <begin position="1"/>
        <end position="53"/>
    </location>
</feature>